<feature type="modified residue" description="4-aspartylphosphate" evidence="7">
    <location>
        <position position="751"/>
    </location>
</feature>
<dbReference type="InterPro" id="IPR003594">
    <property type="entry name" value="HATPase_dom"/>
</dbReference>
<dbReference type="PANTHER" id="PTHR43547:SF2">
    <property type="entry name" value="HYBRID SIGNAL TRANSDUCTION HISTIDINE KINASE C"/>
    <property type="match status" value="1"/>
</dbReference>
<dbReference type="InterPro" id="IPR011006">
    <property type="entry name" value="CheY-like_superfamily"/>
</dbReference>
<evidence type="ECO:0000256" key="6">
    <source>
        <dbReference type="ARBA" id="ARBA00023163"/>
    </source>
</evidence>
<dbReference type="Proteomes" id="UP000787419">
    <property type="component" value="Unassembled WGS sequence"/>
</dbReference>
<dbReference type="SUPFAM" id="SSF47384">
    <property type="entry name" value="Homodimeric domain of signal transducing histidine kinase"/>
    <property type="match status" value="1"/>
</dbReference>
<feature type="coiled-coil region" evidence="8">
    <location>
        <begin position="380"/>
        <end position="407"/>
    </location>
</feature>
<keyword evidence="9" id="KW-0472">Membrane</keyword>
<evidence type="ECO:0000259" key="11">
    <source>
        <dbReference type="PROSITE" id="PS50109"/>
    </source>
</evidence>
<dbReference type="RefSeq" id="WP_410525588.1">
    <property type="nucleotide sequence ID" value="NZ_JABZTM010000101.1"/>
</dbReference>
<dbReference type="Gene3D" id="3.30.565.10">
    <property type="entry name" value="Histidine kinase-like ATPase, C-terminal domain"/>
    <property type="match status" value="1"/>
</dbReference>
<gene>
    <name evidence="13" type="ORF">HXN55_08680</name>
</gene>
<evidence type="ECO:0000256" key="1">
    <source>
        <dbReference type="ARBA" id="ARBA00000085"/>
    </source>
</evidence>
<dbReference type="SMART" id="SM00388">
    <property type="entry name" value="HisKA"/>
    <property type="match status" value="1"/>
</dbReference>
<evidence type="ECO:0000256" key="5">
    <source>
        <dbReference type="ARBA" id="ARBA00023125"/>
    </source>
</evidence>
<comment type="catalytic activity">
    <reaction evidence="1">
        <text>ATP + protein L-histidine = ADP + protein N-phospho-L-histidine.</text>
        <dbReference type="EC" id="2.7.13.3"/>
    </reaction>
</comment>
<comment type="caution">
    <text evidence="13">The sequence shown here is derived from an EMBL/GenBank/DDBJ whole genome shotgun (WGS) entry which is preliminary data.</text>
</comment>
<keyword evidence="6" id="KW-0804">Transcription</keyword>
<name>A0A9D6AAV9_9BACT</name>
<feature type="domain" description="Response regulatory" evidence="12">
    <location>
        <begin position="703"/>
        <end position="818"/>
    </location>
</feature>
<evidence type="ECO:0000256" key="4">
    <source>
        <dbReference type="ARBA" id="ARBA00023015"/>
    </source>
</evidence>
<dbReference type="EC" id="2.7.13.3" evidence="2"/>
<dbReference type="CDD" id="cd00082">
    <property type="entry name" value="HisKA"/>
    <property type="match status" value="1"/>
</dbReference>
<keyword evidence="5" id="KW-0238">DNA-binding</keyword>
<dbReference type="InterPro" id="IPR036097">
    <property type="entry name" value="HisK_dim/P_sf"/>
</dbReference>
<dbReference type="EMBL" id="JABZTM010000101">
    <property type="protein sequence ID" value="MBF1447439.1"/>
    <property type="molecule type" value="Genomic_DNA"/>
</dbReference>
<dbReference type="SMART" id="SM00342">
    <property type="entry name" value="HTH_ARAC"/>
    <property type="match status" value="1"/>
</dbReference>
<proteinExistence type="predicted"/>
<dbReference type="GO" id="GO:0000155">
    <property type="term" value="F:phosphorelay sensor kinase activity"/>
    <property type="evidence" value="ECO:0007669"/>
    <property type="project" value="InterPro"/>
</dbReference>
<dbReference type="PROSITE" id="PS01124">
    <property type="entry name" value="HTH_ARAC_FAMILY_2"/>
    <property type="match status" value="1"/>
</dbReference>
<dbReference type="Gene3D" id="1.10.10.60">
    <property type="entry name" value="Homeodomain-like"/>
    <property type="match status" value="1"/>
</dbReference>
<dbReference type="Gene3D" id="1.25.40.10">
    <property type="entry name" value="Tetratricopeptide repeat domain"/>
    <property type="match status" value="2"/>
</dbReference>
<sequence>MQHYGHGLKTALQSCCRLLRSRKKLRYLLCGASLALVSVFFLIRSCGKKPTAFTPEERREADSIVRSVHSVDSLALLQKQLERSGKRLGSIVALREWGKALRNESRFEEALSVHSTGQQLAEAAGDTLELVQALNNVGTDYRRMGVLDVAQEYHYRAWKLSEECADTSFTARKNRVVSLNGLGNAYLTLGNYERADSALRMALAGERSLHSTVGQAINYANIGSIFEHYGKMDSARVYYLKSMALNTEAGNTLGISLCHTYFGSLYEKAGQYDKAMAEYETASQMMQASKDEWHALNSLIALAGIHHAMGDNAKAMAYLGKARQMAESIKSTEHLAEIYTLYYKTYKQTGDSRAALASYEKATAMQDSVLDMEKVNRIQNTSLRIERNRQDRQMDEARRRLEQERTTRYIGYAVLGLGLLGLAGVLAMVLYTNRLRRRNHQELKRMSALRENFFTNITHEFRTPLTVILGLSRELQSTGKAEVKDKAETIERQGNGLLTLINQLLDISKIKSAVGNPDWKNGNIMTYLAMIVESYRGYARSRNIDLQFFPKGEVVMDFVPNYVVKVMNNLLSNAFKFTPEYGKVSVLAWCENQQLFVDVADTGKGMDKEVAAHVFEPFYQDESEIQNIGTGVGLALVRQIMNAVDGTITVESEVGKGSTFHVSMPIHNRCRQQAMPPAESNTPLLPKVAEAPTDSTGKENDCRLLVIEDNCDIAAYIGSLFADHCAIFYADNGKEGLKKALDLVPDLIITDLMMPGMDGLEVCRQVRGNEIINHIPIIVVTAKITEEERIEGIEAGADAYLSKPFSAEELTTRAEQLLAGRRLLQEKFAKVSVELKKGEEHPAELTKEREADLRFLAKVTSVVHTQLSRNKNADVSAIASSMCMSPRQFHRKINALTGYSPSVYIQHLKIKRACNMLDKYPKMGLGDVAEQCGFDSYPNFVRAFKSVRGETPSDYRKQYYT</sequence>
<dbReference type="InterPro" id="IPR036890">
    <property type="entry name" value="HATPase_C_sf"/>
</dbReference>
<evidence type="ECO:0000313" key="13">
    <source>
        <dbReference type="EMBL" id="MBF1447439.1"/>
    </source>
</evidence>
<keyword evidence="9" id="KW-1133">Transmembrane helix</keyword>
<protein>
    <recommendedName>
        <fullName evidence="2">histidine kinase</fullName>
        <ecNumber evidence="2">2.7.13.3</ecNumber>
    </recommendedName>
</protein>
<dbReference type="PROSITE" id="PS00041">
    <property type="entry name" value="HTH_ARAC_FAMILY_1"/>
    <property type="match status" value="1"/>
</dbReference>
<dbReference type="PANTHER" id="PTHR43547">
    <property type="entry name" value="TWO-COMPONENT HISTIDINE KINASE"/>
    <property type="match status" value="1"/>
</dbReference>
<dbReference type="InterPro" id="IPR009057">
    <property type="entry name" value="Homeodomain-like_sf"/>
</dbReference>
<keyword evidence="8" id="KW-0175">Coiled coil</keyword>
<dbReference type="PRINTS" id="PR00344">
    <property type="entry name" value="BCTRLSENSOR"/>
</dbReference>
<accession>A0A9D6AAV9</accession>
<dbReference type="InterPro" id="IPR019734">
    <property type="entry name" value="TPR_rpt"/>
</dbReference>
<keyword evidence="4" id="KW-0805">Transcription regulation</keyword>
<keyword evidence="9" id="KW-0812">Transmembrane</keyword>
<dbReference type="Gene3D" id="3.40.50.2300">
    <property type="match status" value="1"/>
</dbReference>
<dbReference type="SUPFAM" id="SSF55874">
    <property type="entry name" value="ATPase domain of HSP90 chaperone/DNA topoisomerase II/histidine kinase"/>
    <property type="match status" value="1"/>
</dbReference>
<evidence type="ECO:0000256" key="7">
    <source>
        <dbReference type="PROSITE-ProRule" id="PRU00169"/>
    </source>
</evidence>
<reference evidence="13" key="1">
    <citation type="submission" date="2020-04" db="EMBL/GenBank/DDBJ databases">
        <title>Deep metagenomics examines the oral microbiome during advanced dental caries in children, revealing novel taxa and co-occurrences with host molecules.</title>
        <authorList>
            <person name="Baker J.L."/>
            <person name="Morton J.T."/>
            <person name="Dinis M."/>
            <person name="Alvarez R."/>
            <person name="Tran N.C."/>
            <person name="Knight R."/>
            <person name="Edlund A."/>
        </authorList>
    </citation>
    <scope>NUCLEOTIDE SEQUENCE</scope>
    <source>
        <strain evidence="13">JCVI_32_bin.50</strain>
    </source>
</reference>
<feature type="transmembrane region" description="Helical" evidence="9">
    <location>
        <begin position="409"/>
        <end position="431"/>
    </location>
</feature>
<dbReference type="Gene3D" id="1.10.287.130">
    <property type="match status" value="1"/>
</dbReference>
<dbReference type="InterPro" id="IPR004358">
    <property type="entry name" value="Sig_transdc_His_kin-like_C"/>
</dbReference>
<dbReference type="GO" id="GO:0003700">
    <property type="term" value="F:DNA-binding transcription factor activity"/>
    <property type="evidence" value="ECO:0007669"/>
    <property type="project" value="InterPro"/>
</dbReference>
<dbReference type="SMART" id="SM00448">
    <property type="entry name" value="REC"/>
    <property type="match status" value="1"/>
</dbReference>
<dbReference type="GO" id="GO:0043565">
    <property type="term" value="F:sequence-specific DNA binding"/>
    <property type="evidence" value="ECO:0007669"/>
    <property type="project" value="InterPro"/>
</dbReference>
<dbReference type="InterPro" id="IPR001789">
    <property type="entry name" value="Sig_transdc_resp-reg_receiver"/>
</dbReference>
<evidence type="ECO:0000259" key="10">
    <source>
        <dbReference type="PROSITE" id="PS01124"/>
    </source>
</evidence>
<dbReference type="SMART" id="SM00387">
    <property type="entry name" value="HATPase_c"/>
    <property type="match status" value="1"/>
</dbReference>
<dbReference type="Pfam" id="PF02518">
    <property type="entry name" value="HATPase_c"/>
    <property type="match status" value="1"/>
</dbReference>
<dbReference type="Pfam" id="PF00072">
    <property type="entry name" value="Response_reg"/>
    <property type="match status" value="1"/>
</dbReference>
<evidence type="ECO:0000256" key="8">
    <source>
        <dbReference type="SAM" id="Coils"/>
    </source>
</evidence>
<dbReference type="Pfam" id="PF12833">
    <property type="entry name" value="HTH_18"/>
    <property type="match status" value="1"/>
</dbReference>
<dbReference type="SUPFAM" id="SSF52172">
    <property type="entry name" value="CheY-like"/>
    <property type="match status" value="1"/>
</dbReference>
<organism evidence="13 14">
    <name type="scientific">Prevotella nigrescens</name>
    <dbReference type="NCBI Taxonomy" id="28133"/>
    <lineage>
        <taxon>Bacteria</taxon>
        <taxon>Pseudomonadati</taxon>
        <taxon>Bacteroidota</taxon>
        <taxon>Bacteroidia</taxon>
        <taxon>Bacteroidales</taxon>
        <taxon>Prevotellaceae</taxon>
        <taxon>Prevotella</taxon>
    </lineage>
</organism>
<dbReference type="InterPro" id="IPR018062">
    <property type="entry name" value="HTH_AraC-typ_CS"/>
</dbReference>
<evidence type="ECO:0000259" key="12">
    <source>
        <dbReference type="PROSITE" id="PS50110"/>
    </source>
</evidence>
<feature type="transmembrane region" description="Helical" evidence="9">
    <location>
        <begin position="25"/>
        <end position="43"/>
    </location>
</feature>
<evidence type="ECO:0000313" key="14">
    <source>
        <dbReference type="Proteomes" id="UP000787419"/>
    </source>
</evidence>
<evidence type="ECO:0000256" key="9">
    <source>
        <dbReference type="SAM" id="Phobius"/>
    </source>
</evidence>
<dbReference type="AlphaFoldDB" id="A0A9D6AAV9"/>
<dbReference type="Pfam" id="PF00512">
    <property type="entry name" value="HisKA"/>
    <property type="match status" value="1"/>
</dbReference>
<feature type="domain" description="HTH araC/xylS-type" evidence="10">
    <location>
        <begin position="857"/>
        <end position="958"/>
    </location>
</feature>
<dbReference type="SUPFAM" id="SSF48452">
    <property type="entry name" value="TPR-like"/>
    <property type="match status" value="2"/>
</dbReference>
<dbReference type="Pfam" id="PF13374">
    <property type="entry name" value="TPR_10"/>
    <property type="match status" value="1"/>
</dbReference>
<dbReference type="InterPro" id="IPR018060">
    <property type="entry name" value="HTH_AraC"/>
</dbReference>
<dbReference type="PROSITE" id="PS50109">
    <property type="entry name" value="HIS_KIN"/>
    <property type="match status" value="1"/>
</dbReference>
<dbReference type="SUPFAM" id="SSF46689">
    <property type="entry name" value="Homeodomain-like"/>
    <property type="match status" value="1"/>
</dbReference>
<keyword evidence="3 7" id="KW-0597">Phosphoprotein</keyword>
<evidence type="ECO:0000256" key="2">
    <source>
        <dbReference type="ARBA" id="ARBA00012438"/>
    </source>
</evidence>
<dbReference type="InterPro" id="IPR011990">
    <property type="entry name" value="TPR-like_helical_dom_sf"/>
</dbReference>
<dbReference type="SMART" id="SM00028">
    <property type="entry name" value="TPR"/>
    <property type="match status" value="7"/>
</dbReference>
<dbReference type="CDD" id="cd17574">
    <property type="entry name" value="REC_OmpR"/>
    <property type="match status" value="1"/>
</dbReference>
<feature type="domain" description="Histidine kinase" evidence="11">
    <location>
        <begin position="456"/>
        <end position="668"/>
    </location>
</feature>
<evidence type="ECO:0000256" key="3">
    <source>
        <dbReference type="ARBA" id="ARBA00022553"/>
    </source>
</evidence>
<dbReference type="InterPro" id="IPR003661">
    <property type="entry name" value="HisK_dim/P_dom"/>
</dbReference>
<dbReference type="PROSITE" id="PS50110">
    <property type="entry name" value="RESPONSE_REGULATORY"/>
    <property type="match status" value="1"/>
</dbReference>
<dbReference type="InterPro" id="IPR005467">
    <property type="entry name" value="His_kinase_dom"/>
</dbReference>